<feature type="domain" description="N,N-dimethylformamidase beta subunit-like C-terminal" evidence="4">
    <location>
        <begin position="91"/>
        <end position="493"/>
    </location>
</feature>
<protein>
    <submittedName>
        <fullName evidence="5">Uncharacterized protein DUF4082</fullName>
    </submittedName>
</protein>
<dbReference type="Pfam" id="PF20254">
    <property type="entry name" value="DMFA2_C"/>
    <property type="match status" value="1"/>
</dbReference>
<feature type="signal peptide" evidence="2">
    <location>
        <begin position="1"/>
        <end position="31"/>
    </location>
</feature>
<dbReference type="Proteomes" id="UP000295680">
    <property type="component" value="Unassembled WGS sequence"/>
</dbReference>
<accession>A0A4R2JKV3</accession>
<evidence type="ECO:0000259" key="4">
    <source>
        <dbReference type="Pfam" id="PF20254"/>
    </source>
</evidence>
<dbReference type="InterPro" id="IPR014756">
    <property type="entry name" value="Ig_E-set"/>
</dbReference>
<dbReference type="SUPFAM" id="SSF81296">
    <property type="entry name" value="E set domains"/>
    <property type="match status" value="1"/>
</dbReference>
<dbReference type="EMBL" id="SLWS01000004">
    <property type="protein sequence ID" value="TCO59467.1"/>
    <property type="molecule type" value="Genomic_DNA"/>
</dbReference>
<feature type="domain" description="DUF4082" evidence="3">
    <location>
        <begin position="644"/>
        <end position="789"/>
    </location>
</feature>
<feature type="chain" id="PRO_5020621459" evidence="2">
    <location>
        <begin position="32"/>
        <end position="795"/>
    </location>
</feature>
<evidence type="ECO:0000313" key="6">
    <source>
        <dbReference type="Proteomes" id="UP000295680"/>
    </source>
</evidence>
<feature type="region of interest" description="Disordered" evidence="1">
    <location>
        <begin position="344"/>
        <end position="367"/>
    </location>
</feature>
<keyword evidence="6" id="KW-1185">Reference proteome</keyword>
<keyword evidence="2" id="KW-0732">Signal</keyword>
<dbReference type="Pfam" id="PF13313">
    <property type="entry name" value="DUF4082"/>
    <property type="match status" value="1"/>
</dbReference>
<dbReference type="InterPro" id="IPR025141">
    <property type="entry name" value="DUF4082"/>
</dbReference>
<proteinExistence type="predicted"/>
<name>A0A4R2JKV3_9PSEU</name>
<gene>
    <name evidence="5" type="ORF">EV192_104309</name>
</gene>
<dbReference type="InterPro" id="IPR046540">
    <property type="entry name" value="DMFA2_C"/>
</dbReference>
<organism evidence="5 6">
    <name type="scientific">Actinocrispum wychmicini</name>
    <dbReference type="NCBI Taxonomy" id="1213861"/>
    <lineage>
        <taxon>Bacteria</taxon>
        <taxon>Bacillati</taxon>
        <taxon>Actinomycetota</taxon>
        <taxon>Actinomycetes</taxon>
        <taxon>Pseudonocardiales</taxon>
        <taxon>Pseudonocardiaceae</taxon>
        <taxon>Actinocrispum</taxon>
    </lineage>
</organism>
<evidence type="ECO:0000256" key="1">
    <source>
        <dbReference type="SAM" id="MobiDB-lite"/>
    </source>
</evidence>
<reference evidence="5 6" key="1">
    <citation type="submission" date="2019-03" db="EMBL/GenBank/DDBJ databases">
        <title>Genomic Encyclopedia of Type Strains, Phase IV (KMG-IV): sequencing the most valuable type-strain genomes for metagenomic binning, comparative biology and taxonomic classification.</title>
        <authorList>
            <person name="Goeker M."/>
        </authorList>
    </citation>
    <scope>NUCLEOTIDE SEQUENCE [LARGE SCALE GENOMIC DNA]</scope>
    <source>
        <strain evidence="5 6">DSM 45934</strain>
    </source>
</reference>
<sequence>MSRFVRLLSVFVVVGTLLWSNVLVSASSAVAQPCDPPVASKVACENTLPGNPDWQVAAIDDSIVGFTDDISYSPGATVNFKVKTTASAYQISVYRLGYYNNAGARLVGTVQRTTPQTQPPCLDGDSTGLVDCGNWATSVSYTLPATAVSGVYYAVLHRLDTMGESEIVFVVRDDVSRSDVLFQTADSTWQAYNTYGNGTSNPTGSSLYNGTGPGNGGSAYKVSYNRPIVAGQGENNFFFNAELPMLKFLERNGYDISYTTDVDSARRGDLIRNHKVFMPVGHDEYWSNEQRANVEAARAAGVNMAFLTGNDIFWKTRWEASTDASHTNWRTLVCYKETKPGQVDPNPTVWTGTWRDPRFSPPKDGGRPENSLLGQIFTVNGVRNDSLAVPAAYGKMRLWRNTSLATSNTTYTFRPGTLGYEWDSVEDNGFQPPGVAQLSRTSVTMTGEFVLQNYGDVYGPGTKVHALTMYRDQSSGALVFAAGTVQWSWGLDNEHLFATGTPTADVRMQQATVNLLADMGVQPGTLMPGLVLATASTDVAAPVVTITPSLPPVVGSPYTASGTVSDIAGKVAGVEVSVDGTTWHAADWPAGGSTWQYVFTPSASGPSTVRVRAVDDSANLSAPVSQALVVSPRPCPCSIWSTSTVPGVPAANDSTAVELGVKFQAQAAGNIRSVKFYKGQGNTGTHTGTLWTATGQLLATGKFTGETTQGWQTLTFSKPVPITANTTYIASYHTNTGRYAADSDYFTNSAVGLEPLKALQSTATSPNGVYKVGASGFPDRTFSDTNYWVDVVFTQ</sequence>
<comment type="caution">
    <text evidence="5">The sequence shown here is derived from an EMBL/GenBank/DDBJ whole genome shotgun (WGS) entry which is preliminary data.</text>
</comment>
<dbReference type="AlphaFoldDB" id="A0A4R2JKV3"/>
<evidence type="ECO:0000256" key="2">
    <source>
        <dbReference type="SAM" id="SignalP"/>
    </source>
</evidence>
<evidence type="ECO:0000259" key="3">
    <source>
        <dbReference type="Pfam" id="PF13313"/>
    </source>
</evidence>
<evidence type="ECO:0000313" key="5">
    <source>
        <dbReference type="EMBL" id="TCO59467.1"/>
    </source>
</evidence>
<dbReference type="Gene3D" id="2.60.40.650">
    <property type="match status" value="1"/>
</dbReference>